<dbReference type="NCBIfam" id="TIGR00492">
    <property type="entry name" value="alr"/>
    <property type="match status" value="1"/>
</dbReference>
<name>A0A318RKI4_WILLI</name>
<feature type="domain" description="Alanine racemase C-terminal" evidence="11">
    <location>
        <begin position="243"/>
        <end position="372"/>
    </location>
</feature>
<keyword evidence="4 7" id="KW-0663">Pyridoxal phosphate</keyword>
<feature type="compositionally biased region" description="Polar residues" evidence="10">
    <location>
        <begin position="378"/>
        <end position="392"/>
    </location>
</feature>
<evidence type="ECO:0000256" key="3">
    <source>
        <dbReference type="ARBA" id="ARBA00013089"/>
    </source>
</evidence>
<comment type="pathway">
    <text evidence="7">Amino-acid biosynthesis; D-alanine biosynthesis; D-alanine from L-alanine: step 1/1.</text>
</comment>
<sequence length="392" mass="40617">MNSPALEAHVDLSAVAHNVEILRSHTTAQVMVVVKADGYGHGAAQVARAALAAGATELGVATIDEALAVRRDGVGAPILAWMHSRGSDFAGAIDADVQIGVSSPRQLDAVVAAARVARRPAAVTVKIDTGLARNGVAPAEWDQLAAGLAKAVAEQSIVLRGAMTHLVRGDEPRHPENDLQAQRFDEAVADLIRVGARPQVQHISNSAATLMRPDLARDLVRPGIAVYGRSPAPDRGDFGLRPVMTLSAEVLSLKKIKAGQGVSYSHTWVAPRDTTVALLPAGYADGVPRLMSGRLRVQINGRGFPGVGRVCMDQMVVDVGPDGGGVAEGDRAILFGTGAGGGPTALDWAEAIGSIDYEIVSGIRGRTVRTYSAEPVGTSDTGSRSTQGIGAP</sequence>
<comment type="cofactor">
    <cofactor evidence="2 7 8">
        <name>pyridoxal 5'-phosphate</name>
        <dbReference type="ChEBI" id="CHEBI:597326"/>
    </cofactor>
</comment>
<gene>
    <name evidence="12" type="ORF">DFR67_11260</name>
</gene>
<dbReference type="PANTHER" id="PTHR30511">
    <property type="entry name" value="ALANINE RACEMASE"/>
    <property type="match status" value="1"/>
</dbReference>
<feature type="active site" description="Proton acceptor; specific for L-alanine" evidence="7">
    <location>
        <position position="264"/>
    </location>
</feature>
<comment type="function">
    <text evidence="7">Catalyzes the interconversion of L-alanine and D-alanine. May also act on other amino acids.</text>
</comment>
<dbReference type="RefSeq" id="WP_110471246.1">
    <property type="nucleotide sequence ID" value="NZ_QJSP01000012.1"/>
</dbReference>
<dbReference type="InterPro" id="IPR020622">
    <property type="entry name" value="Ala_racemase_pyridoxalP-BS"/>
</dbReference>
<dbReference type="EC" id="5.1.1.1" evidence="3 7"/>
<dbReference type="FunFam" id="2.40.37.10:FF:000015">
    <property type="entry name" value="Alanine racemase"/>
    <property type="match status" value="1"/>
</dbReference>
<feature type="active site" description="Proton acceptor; specific for D-alanine" evidence="7">
    <location>
        <position position="35"/>
    </location>
</feature>
<dbReference type="Gene3D" id="3.20.20.10">
    <property type="entry name" value="Alanine racemase"/>
    <property type="match status" value="1"/>
</dbReference>
<evidence type="ECO:0000256" key="5">
    <source>
        <dbReference type="ARBA" id="ARBA00023235"/>
    </source>
</evidence>
<accession>A0A318RKI4</accession>
<dbReference type="PANTHER" id="PTHR30511:SF0">
    <property type="entry name" value="ALANINE RACEMASE, CATABOLIC-RELATED"/>
    <property type="match status" value="1"/>
</dbReference>
<dbReference type="UniPathway" id="UPA00042">
    <property type="reaction ID" value="UER00497"/>
</dbReference>
<dbReference type="GO" id="GO:0005829">
    <property type="term" value="C:cytosol"/>
    <property type="evidence" value="ECO:0007669"/>
    <property type="project" value="TreeGrafter"/>
</dbReference>
<feature type="binding site" evidence="7 9">
    <location>
        <position position="312"/>
    </location>
    <ligand>
        <name>substrate</name>
    </ligand>
</feature>
<proteinExistence type="inferred from homology"/>
<reference evidence="12 13" key="1">
    <citation type="submission" date="2018-06" db="EMBL/GenBank/DDBJ databases">
        <title>Genomic Encyclopedia of Type Strains, Phase IV (KMG-IV): sequencing the most valuable type-strain genomes for metagenomic binning, comparative biology and taxonomic classification.</title>
        <authorList>
            <person name="Goeker M."/>
        </authorList>
    </citation>
    <scope>NUCLEOTIDE SEQUENCE [LARGE SCALE GENOMIC DNA]</scope>
    <source>
        <strain evidence="12 13">DSM 45521</strain>
    </source>
</reference>
<comment type="catalytic activity">
    <reaction evidence="1 7">
        <text>L-alanine = D-alanine</text>
        <dbReference type="Rhea" id="RHEA:20249"/>
        <dbReference type="ChEBI" id="CHEBI:57416"/>
        <dbReference type="ChEBI" id="CHEBI:57972"/>
        <dbReference type="EC" id="5.1.1.1"/>
    </reaction>
</comment>
<dbReference type="Gene3D" id="2.40.37.10">
    <property type="entry name" value="Lyase, Ornithine Decarboxylase, Chain A, domain 1"/>
    <property type="match status" value="1"/>
</dbReference>
<dbReference type="GO" id="GO:0009252">
    <property type="term" value="P:peptidoglycan biosynthetic process"/>
    <property type="evidence" value="ECO:0007669"/>
    <property type="project" value="TreeGrafter"/>
</dbReference>
<dbReference type="GO" id="GO:0030632">
    <property type="term" value="P:D-alanine biosynthetic process"/>
    <property type="evidence" value="ECO:0007669"/>
    <property type="project" value="UniProtKB-UniRule"/>
</dbReference>
<comment type="similarity">
    <text evidence="7">Belongs to the alanine racemase family.</text>
</comment>
<evidence type="ECO:0000256" key="10">
    <source>
        <dbReference type="SAM" id="MobiDB-lite"/>
    </source>
</evidence>
<dbReference type="Pfam" id="PF00842">
    <property type="entry name" value="Ala_racemase_C"/>
    <property type="match status" value="1"/>
</dbReference>
<dbReference type="SMART" id="SM01005">
    <property type="entry name" value="Ala_racemase_C"/>
    <property type="match status" value="1"/>
</dbReference>
<dbReference type="OrthoDB" id="9813814at2"/>
<dbReference type="PROSITE" id="PS00395">
    <property type="entry name" value="ALANINE_RACEMASE"/>
    <property type="match status" value="1"/>
</dbReference>
<evidence type="ECO:0000256" key="1">
    <source>
        <dbReference type="ARBA" id="ARBA00000316"/>
    </source>
</evidence>
<dbReference type="InterPro" id="IPR009006">
    <property type="entry name" value="Ala_racemase/Decarboxylase_C"/>
</dbReference>
<evidence type="ECO:0000313" key="13">
    <source>
        <dbReference type="Proteomes" id="UP000247591"/>
    </source>
</evidence>
<evidence type="ECO:0000256" key="4">
    <source>
        <dbReference type="ARBA" id="ARBA00022898"/>
    </source>
</evidence>
<dbReference type="Pfam" id="PF01168">
    <property type="entry name" value="Ala_racemase_N"/>
    <property type="match status" value="1"/>
</dbReference>
<dbReference type="PRINTS" id="PR00992">
    <property type="entry name" value="ALARACEMASE"/>
</dbReference>
<evidence type="ECO:0000256" key="9">
    <source>
        <dbReference type="PIRSR" id="PIRSR600821-52"/>
    </source>
</evidence>
<dbReference type="FunFam" id="3.20.20.10:FF:000002">
    <property type="entry name" value="Alanine racemase"/>
    <property type="match status" value="1"/>
</dbReference>
<dbReference type="EMBL" id="QJSP01000012">
    <property type="protein sequence ID" value="PYE14599.1"/>
    <property type="molecule type" value="Genomic_DNA"/>
</dbReference>
<dbReference type="GO" id="GO:0008784">
    <property type="term" value="F:alanine racemase activity"/>
    <property type="evidence" value="ECO:0007669"/>
    <property type="project" value="UniProtKB-UniRule"/>
</dbReference>
<dbReference type="GO" id="GO:0030170">
    <property type="term" value="F:pyridoxal phosphate binding"/>
    <property type="evidence" value="ECO:0007669"/>
    <property type="project" value="UniProtKB-UniRule"/>
</dbReference>
<keyword evidence="13" id="KW-1185">Reference proteome</keyword>
<organism evidence="12 13">
    <name type="scientific">Williamsia limnetica</name>
    <dbReference type="NCBI Taxonomy" id="882452"/>
    <lineage>
        <taxon>Bacteria</taxon>
        <taxon>Bacillati</taxon>
        <taxon>Actinomycetota</taxon>
        <taxon>Actinomycetes</taxon>
        <taxon>Mycobacteriales</taxon>
        <taxon>Nocardiaceae</taxon>
        <taxon>Williamsia</taxon>
    </lineage>
</organism>
<dbReference type="HAMAP" id="MF_01201">
    <property type="entry name" value="Ala_racemase"/>
    <property type="match status" value="1"/>
</dbReference>
<dbReference type="InterPro" id="IPR001608">
    <property type="entry name" value="Ala_racemase_N"/>
</dbReference>
<dbReference type="AlphaFoldDB" id="A0A318RKI4"/>
<dbReference type="InterPro" id="IPR000821">
    <property type="entry name" value="Ala_racemase"/>
</dbReference>
<dbReference type="InterPro" id="IPR029066">
    <property type="entry name" value="PLP-binding_barrel"/>
</dbReference>
<evidence type="ECO:0000256" key="2">
    <source>
        <dbReference type="ARBA" id="ARBA00001933"/>
    </source>
</evidence>
<evidence type="ECO:0000256" key="8">
    <source>
        <dbReference type="PIRSR" id="PIRSR600821-50"/>
    </source>
</evidence>
<comment type="caution">
    <text evidence="12">The sequence shown here is derived from an EMBL/GenBank/DDBJ whole genome shotgun (WGS) entry which is preliminary data.</text>
</comment>
<protein>
    <recommendedName>
        <fullName evidence="6 7">Alanine racemase</fullName>
        <ecNumber evidence="3 7">5.1.1.1</ecNumber>
    </recommendedName>
</protein>
<keyword evidence="5 7" id="KW-0413">Isomerase</keyword>
<dbReference type="SUPFAM" id="SSF50621">
    <property type="entry name" value="Alanine racemase C-terminal domain-like"/>
    <property type="match status" value="1"/>
</dbReference>
<evidence type="ECO:0000256" key="6">
    <source>
        <dbReference type="ARBA" id="ARBA00072221"/>
    </source>
</evidence>
<feature type="modified residue" description="N6-(pyridoxal phosphate)lysine" evidence="7 8">
    <location>
        <position position="35"/>
    </location>
</feature>
<dbReference type="CDD" id="cd00430">
    <property type="entry name" value="PLPDE_III_AR"/>
    <property type="match status" value="1"/>
</dbReference>
<dbReference type="InterPro" id="IPR011079">
    <property type="entry name" value="Ala_racemase_C"/>
</dbReference>
<feature type="binding site" evidence="7 9">
    <location>
        <position position="133"/>
    </location>
    <ligand>
        <name>substrate</name>
    </ligand>
</feature>
<evidence type="ECO:0000259" key="11">
    <source>
        <dbReference type="SMART" id="SM01005"/>
    </source>
</evidence>
<dbReference type="Proteomes" id="UP000247591">
    <property type="component" value="Unassembled WGS sequence"/>
</dbReference>
<feature type="region of interest" description="Disordered" evidence="10">
    <location>
        <begin position="373"/>
        <end position="392"/>
    </location>
</feature>
<evidence type="ECO:0000313" key="12">
    <source>
        <dbReference type="EMBL" id="PYE14599.1"/>
    </source>
</evidence>
<evidence type="ECO:0000256" key="7">
    <source>
        <dbReference type="HAMAP-Rule" id="MF_01201"/>
    </source>
</evidence>
<dbReference type="SUPFAM" id="SSF51419">
    <property type="entry name" value="PLP-binding barrel"/>
    <property type="match status" value="1"/>
</dbReference>